<evidence type="ECO:0000313" key="1">
    <source>
        <dbReference type="EMBL" id="CAF4822518.1"/>
    </source>
</evidence>
<dbReference type="Proteomes" id="UP000676336">
    <property type="component" value="Unassembled WGS sequence"/>
</dbReference>
<dbReference type="AlphaFoldDB" id="A0A8S3BDH7"/>
<evidence type="ECO:0000313" key="2">
    <source>
        <dbReference type="Proteomes" id="UP000676336"/>
    </source>
</evidence>
<dbReference type="InterPro" id="IPR029063">
    <property type="entry name" value="SAM-dependent_MTases_sf"/>
</dbReference>
<protein>
    <submittedName>
        <fullName evidence="1">Uncharacterized protein</fullName>
    </submittedName>
</protein>
<dbReference type="Gene3D" id="3.40.50.150">
    <property type="entry name" value="Vaccinia Virus protein VP39"/>
    <property type="match status" value="1"/>
</dbReference>
<name>A0A8S3BDH7_9BILA</name>
<gene>
    <name evidence="1" type="ORF">SMN809_LOCUS48104</name>
</gene>
<comment type="caution">
    <text evidence="1">The sequence shown here is derived from an EMBL/GenBank/DDBJ whole genome shotgun (WGS) entry which is preliminary data.</text>
</comment>
<dbReference type="EMBL" id="CAJOBI010153815">
    <property type="protein sequence ID" value="CAF4822518.1"/>
    <property type="molecule type" value="Genomic_DNA"/>
</dbReference>
<feature type="non-terminal residue" evidence="1">
    <location>
        <position position="1"/>
    </location>
</feature>
<dbReference type="SUPFAM" id="SSF53335">
    <property type="entry name" value="S-adenosyl-L-methionine-dependent methyltransferases"/>
    <property type="match status" value="1"/>
</dbReference>
<proteinExistence type="predicted"/>
<reference evidence="1" key="1">
    <citation type="submission" date="2021-02" db="EMBL/GenBank/DDBJ databases">
        <authorList>
            <person name="Nowell W R."/>
        </authorList>
    </citation>
    <scope>NUCLEOTIDE SEQUENCE</scope>
</reference>
<organism evidence="1 2">
    <name type="scientific">Rotaria magnacalcarata</name>
    <dbReference type="NCBI Taxonomy" id="392030"/>
    <lineage>
        <taxon>Eukaryota</taxon>
        <taxon>Metazoa</taxon>
        <taxon>Spiralia</taxon>
        <taxon>Gnathifera</taxon>
        <taxon>Rotifera</taxon>
        <taxon>Eurotatoria</taxon>
        <taxon>Bdelloidea</taxon>
        <taxon>Philodinida</taxon>
        <taxon>Philodinidae</taxon>
        <taxon>Rotaria</taxon>
    </lineage>
</organism>
<accession>A0A8S3BDH7</accession>
<sequence>LDVAKRFIDYHTKEYGFEKVNVEFRLGKIEQLTDDPGLKTNSFDVIV</sequence>